<dbReference type="PATRIC" id="fig|378806.16.peg.4587"/>
<name>Q08YG7_STIAD</name>
<dbReference type="EMBL" id="CP002271">
    <property type="protein sequence ID" value="ADO70249.1"/>
    <property type="molecule type" value="Genomic_DNA"/>
</dbReference>
<sequence length="48" mass="5237">MSGWWKDQPKRDRSKHYALAVSIEMPGVDTGICTPVATQVGLPVAIEP</sequence>
<dbReference type="Proteomes" id="UP000032702">
    <property type="component" value="Unassembled WGS sequence"/>
</dbReference>
<organism evidence="2 4">
    <name type="scientific">Stigmatella aurantiaca (strain DW4/3-1)</name>
    <dbReference type="NCBI Taxonomy" id="378806"/>
    <lineage>
        <taxon>Bacteria</taxon>
        <taxon>Pseudomonadati</taxon>
        <taxon>Myxococcota</taxon>
        <taxon>Myxococcia</taxon>
        <taxon>Myxococcales</taxon>
        <taxon>Cystobacterineae</taxon>
        <taxon>Archangiaceae</taxon>
        <taxon>Stigmatella</taxon>
    </lineage>
</organism>
<dbReference type="STRING" id="378806.STAUR_2445"/>
<accession>Q08YG7</accession>
<proteinExistence type="predicted"/>
<dbReference type="KEGG" id="sur:STAUR_2445"/>
<reference evidence="1 3" key="2">
    <citation type="journal article" date="2011" name="Mol. Biol. Evol.">
        <title>Comparative genomic analysis of fruiting body formation in Myxococcales.</title>
        <authorList>
            <person name="Huntley S."/>
            <person name="Hamann N."/>
            <person name="Wegener-Feldbrugge S."/>
            <person name="Treuner-Lange A."/>
            <person name="Kube M."/>
            <person name="Reinhardt R."/>
            <person name="Klages S."/>
            <person name="Muller R."/>
            <person name="Ronning C.M."/>
            <person name="Nierman W.C."/>
            <person name="Sogaard-Andersen L."/>
        </authorList>
    </citation>
    <scope>NUCLEOTIDE SEQUENCE [LARGE SCALE GENOMIC DNA]</scope>
    <source>
        <strain evidence="1 3">DW4/3-1</strain>
    </source>
</reference>
<gene>
    <name evidence="1" type="ordered locus">STAUR_2445</name>
    <name evidence="2" type="ORF">STIAU_1346</name>
</gene>
<reference evidence="2 4" key="1">
    <citation type="submission" date="2006-04" db="EMBL/GenBank/DDBJ databases">
        <authorList>
            <person name="Nierman W.C."/>
        </authorList>
    </citation>
    <scope>NUCLEOTIDE SEQUENCE [LARGE SCALE GENOMIC DNA]</scope>
    <source>
        <strain evidence="2 4">DW4/3-1</strain>
    </source>
</reference>
<keyword evidence="3" id="KW-1185">Reference proteome</keyword>
<dbReference type="Proteomes" id="UP000001351">
    <property type="component" value="Chromosome"/>
</dbReference>
<dbReference type="HOGENOM" id="CLU_3158059_0_0_7"/>
<evidence type="ECO:0000313" key="1">
    <source>
        <dbReference type="EMBL" id="ADO70249.1"/>
    </source>
</evidence>
<dbReference type="EMBL" id="AAMD01000079">
    <property type="protein sequence ID" value="EAU65540.1"/>
    <property type="molecule type" value="Genomic_DNA"/>
</dbReference>
<protein>
    <submittedName>
        <fullName evidence="1">Conserved uncharacterized protein</fullName>
    </submittedName>
</protein>
<evidence type="ECO:0000313" key="2">
    <source>
        <dbReference type="EMBL" id="EAU65540.1"/>
    </source>
</evidence>
<evidence type="ECO:0000313" key="4">
    <source>
        <dbReference type="Proteomes" id="UP000032702"/>
    </source>
</evidence>
<dbReference type="RefSeq" id="WP_002615177.1">
    <property type="nucleotide sequence ID" value="NC_014623.1"/>
</dbReference>
<dbReference type="AlphaFoldDB" id="Q08YG7"/>
<evidence type="ECO:0000313" key="3">
    <source>
        <dbReference type="Proteomes" id="UP000001351"/>
    </source>
</evidence>